<organism evidence="2 3">
    <name type="scientific">Celeribacter neptunius</name>
    <dbReference type="NCBI Taxonomy" id="588602"/>
    <lineage>
        <taxon>Bacteria</taxon>
        <taxon>Pseudomonadati</taxon>
        <taxon>Pseudomonadota</taxon>
        <taxon>Alphaproteobacteria</taxon>
        <taxon>Rhodobacterales</taxon>
        <taxon>Roseobacteraceae</taxon>
        <taxon>Celeribacter</taxon>
    </lineage>
</organism>
<sequence length="126" mass="13545">MNVTWNGDLKGISAIAALFLAGAVWVGAAWAEADGPDYFRVVDVASNDVLNIRAAPTARAAKIGAIPPYGDGILNHGCINQMSYAQWQAASPAEREKARKRVWCDISYRGIRGWVAGWFLAEGSPP</sequence>
<evidence type="ECO:0000256" key="1">
    <source>
        <dbReference type="SAM" id="Phobius"/>
    </source>
</evidence>
<reference evidence="3" key="1">
    <citation type="submission" date="2016-10" db="EMBL/GenBank/DDBJ databases">
        <authorList>
            <person name="Varghese N."/>
            <person name="Submissions S."/>
        </authorList>
    </citation>
    <scope>NUCLEOTIDE SEQUENCE [LARGE SCALE GENOMIC DNA]</scope>
    <source>
        <strain evidence="3">DSM 26471</strain>
    </source>
</reference>
<evidence type="ECO:0000313" key="2">
    <source>
        <dbReference type="EMBL" id="SFJ95867.1"/>
    </source>
</evidence>
<evidence type="ECO:0000313" key="3">
    <source>
        <dbReference type="Proteomes" id="UP000199630"/>
    </source>
</evidence>
<keyword evidence="3" id="KW-1185">Reference proteome</keyword>
<name>A0A1I3VNP6_9RHOB</name>
<keyword evidence="1" id="KW-0812">Transmembrane</keyword>
<accession>A0A1I3VNP6</accession>
<dbReference type="EMBL" id="FORH01000007">
    <property type="protein sequence ID" value="SFJ95867.1"/>
    <property type="molecule type" value="Genomic_DNA"/>
</dbReference>
<dbReference type="Proteomes" id="UP000199630">
    <property type="component" value="Unassembled WGS sequence"/>
</dbReference>
<proteinExistence type="predicted"/>
<protein>
    <recommendedName>
        <fullName evidence="4">SH3 domain-containing protein</fullName>
    </recommendedName>
</protein>
<evidence type="ECO:0008006" key="4">
    <source>
        <dbReference type="Google" id="ProtNLM"/>
    </source>
</evidence>
<dbReference type="AlphaFoldDB" id="A0A1I3VNP6"/>
<dbReference type="Gene3D" id="2.30.30.40">
    <property type="entry name" value="SH3 Domains"/>
    <property type="match status" value="1"/>
</dbReference>
<feature type="transmembrane region" description="Helical" evidence="1">
    <location>
        <begin position="12"/>
        <end position="31"/>
    </location>
</feature>
<dbReference type="STRING" id="588602.SAMN04487991_3418"/>
<keyword evidence="1" id="KW-0472">Membrane</keyword>
<keyword evidence="1" id="KW-1133">Transmembrane helix</keyword>
<gene>
    <name evidence="2" type="ORF">SAMN04487991_3418</name>
</gene>